<evidence type="ECO:0000313" key="9">
    <source>
        <dbReference type="Proteomes" id="UP000550707"/>
    </source>
</evidence>
<evidence type="ECO:0000256" key="1">
    <source>
        <dbReference type="ARBA" id="ARBA00004613"/>
    </source>
</evidence>
<evidence type="ECO:0000256" key="3">
    <source>
        <dbReference type="ARBA" id="ARBA00022525"/>
    </source>
</evidence>
<dbReference type="OrthoDB" id="9838142at2759"/>
<dbReference type="PANTHER" id="PTHR47145">
    <property type="entry name" value="BPI FOLD-CONTAINING FAMILY A MEMBER 2"/>
    <property type="match status" value="1"/>
</dbReference>
<keyword evidence="4 6" id="KW-0732">Signal</keyword>
<keyword evidence="5" id="KW-1015">Disulfide bond</keyword>
<dbReference type="InterPro" id="IPR017943">
    <property type="entry name" value="Bactericidal_perm-incr_a/b_dom"/>
</dbReference>
<comment type="subcellular location">
    <subcellularLocation>
        <location evidence="1">Secreted</location>
    </subcellularLocation>
</comment>
<sequence>MFQLWKLVLLCGLLAGTLASSEDGGNDTESAADSPKSALHKGLEAIEKNLDAVLEKLKAKLDMLQDSKVWQITKQKFQQAEKLVNDALSNIFSALDEAFGLTISNAHITDVKAELTADGKGLNLQLPVTADVKVILPLIRQTVNLKASLDILTTVKIETDAKTGAPTVVMTECASNPDSISFTLLGKHSVLVNKFVDTMSSFLSKTVSFLVQKQICPLARIFVSTVDVDFVQNVIDKLLQGVQVTLHP</sequence>
<dbReference type="PANTHER" id="PTHR47145:SF1">
    <property type="entry name" value="BPI FOLD-CONTAINING FAMILY A MEMBER 2"/>
    <property type="match status" value="1"/>
</dbReference>
<dbReference type="AlphaFoldDB" id="A0A7J8HES7"/>
<reference evidence="8 9" key="1">
    <citation type="journal article" date="2020" name="Nature">
        <title>Six reference-quality genomes reveal evolution of bat adaptations.</title>
        <authorList>
            <person name="Jebb D."/>
            <person name="Huang Z."/>
            <person name="Pippel M."/>
            <person name="Hughes G.M."/>
            <person name="Lavrichenko K."/>
            <person name="Devanna P."/>
            <person name="Winkler S."/>
            <person name="Jermiin L.S."/>
            <person name="Skirmuntt E.C."/>
            <person name="Katzourakis A."/>
            <person name="Burkitt-Gray L."/>
            <person name="Ray D.A."/>
            <person name="Sullivan K.A.M."/>
            <person name="Roscito J.G."/>
            <person name="Kirilenko B.M."/>
            <person name="Davalos L.M."/>
            <person name="Corthals A.P."/>
            <person name="Power M.L."/>
            <person name="Jones G."/>
            <person name="Ransome R.D."/>
            <person name="Dechmann D.K.N."/>
            <person name="Locatelli A.G."/>
            <person name="Puechmaille S.J."/>
            <person name="Fedrigo O."/>
            <person name="Jarvis E.D."/>
            <person name="Hiller M."/>
            <person name="Vernes S.C."/>
            <person name="Myers E.W."/>
            <person name="Teeling E.C."/>
        </authorList>
    </citation>
    <scope>NUCLEOTIDE SEQUENCE [LARGE SCALE GENOMIC DNA]</scope>
    <source>
        <strain evidence="8">MMolMol1</strain>
        <tissue evidence="8">Muscle</tissue>
    </source>
</reference>
<evidence type="ECO:0000259" key="7">
    <source>
        <dbReference type="Pfam" id="PF01273"/>
    </source>
</evidence>
<dbReference type="GO" id="GO:0030141">
    <property type="term" value="C:secretory granule"/>
    <property type="evidence" value="ECO:0007669"/>
    <property type="project" value="TreeGrafter"/>
</dbReference>
<evidence type="ECO:0000256" key="4">
    <source>
        <dbReference type="ARBA" id="ARBA00022729"/>
    </source>
</evidence>
<proteinExistence type="inferred from homology"/>
<dbReference type="InterPro" id="IPR052507">
    <property type="entry name" value="BPI_fold-antibacterial"/>
</dbReference>
<dbReference type="FunCoup" id="A0A7J8HES7">
    <property type="interactions" value="13"/>
</dbReference>
<dbReference type="Gene3D" id="3.15.10.10">
    <property type="entry name" value="Bactericidal permeability-increasing protein, domain 1"/>
    <property type="match status" value="1"/>
</dbReference>
<feature type="chain" id="PRO_5029666804" evidence="6">
    <location>
        <begin position="20"/>
        <end position="248"/>
    </location>
</feature>
<dbReference type="InterPro" id="IPR017942">
    <property type="entry name" value="Lipid-bd_serum_glycop_N"/>
</dbReference>
<comment type="caution">
    <text evidence="8">The sequence shown here is derived from an EMBL/GenBank/DDBJ whole genome shotgun (WGS) entry which is preliminary data.</text>
</comment>
<dbReference type="Proteomes" id="UP000550707">
    <property type="component" value="Unassembled WGS sequence"/>
</dbReference>
<keyword evidence="3" id="KW-0964">Secreted</keyword>
<dbReference type="EMBL" id="JACASF010000006">
    <property type="protein sequence ID" value="KAF6470796.1"/>
    <property type="molecule type" value="Genomic_DNA"/>
</dbReference>
<protein>
    <submittedName>
        <fullName evidence="8">BPI fold containing family A member 2</fullName>
    </submittedName>
</protein>
<evidence type="ECO:0000256" key="5">
    <source>
        <dbReference type="ARBA" id="ARBA00023157"/>
    </source>
</evidence>
<evidence type="ECO:0000256" key="6">
    <source>
        <dbReference type="SAM" id="SignalP"/>
    </source>
</evidence>
<name>A0A7J8HES7_MOLMO</name>
<evidence type="ECO:0000256" key="2">
    <source>
        <dbReference type="ARBA" id="ARBA00009020"/>
    </source>
</evidence>
<accession>A0A7J8HES7</accession>
<organism evidence="8 9">
    <name type="scientific">Molossus molossus</name>
    <name type="common">Pallas' mastiff bat</name>
    <name type="synonym">Vespertilio molossus</name>
    <dbReference type="NCBI Taxonomy" id="27622"/>
    <lineage>
        <taxon>Eukaryota</taxon>
        <taxon>Metazoa</taxon>
        <taxon>Chordata</taxon>
        <taxon>Craniata</taxon>
        <taxon>Vertebrata</taxon>
        <taxon>Euteleostomi</taxon>
        <taxon>Mammalia</taxon>
        <taxon>Eutheria</taxon>
        <taxon>Laurasiatheria</taxon>
        <taxon>Chiroptera</taxon>
        <taxon>Yangochiroptera</taxon>
        <taxon>Molossidae</taxon>
        <taxon>Molossus</taxon>
    </lineage>
</organism>
<keyword evidence="9" id="KW-1185">Reference proteome</keyword>
<dbReference type="InParanoid" id="A0A7J8HES7"/>
<dbReference type="GO" id="GO:0001530">
    <property type="term" value="F:lipopolysaccharide binding"/>
    <property type="evidence" value="ECO:0007669"/>
    <property type="project" value="TreeGrafter"/>
</dbReference>
<dbReference type="GO" id="GO:0070062">
    <property type="term" value="C:extracellular exosome"/>
    <property type="evidence" value="ECO:0007669"/>
    <property type="project" value="TreeGrafter"/>
</dbReference>
<dbReference type="SUPFAM" id="SSF55394">
    <property type="entry name" value="Bactericidal permeability-increasing protein, BPI"/>
    <property type="match status" value="1"/>
</dbReference>
<feature type="signal peptide" evidence="6">
    <location>
        <begin position="1"/>
        <end position="19"/>
    </location>
</feature>
<gene>
    <name evidence="8" type="ORF">HJG59_001550</name>
</gene>
<evidence type="ECO:0000313" key="8">
    <source>
        <dbReference type="EMBL" id="KAF6470796.1"/>
    </source>
</evidence>
<dbReference type="Pfam" id="PF01273">
    <property type="entry name" value="LBP_BPI_CETP"/>
    <property type="match status" value="1"/>
</dbReference>
<feature type="domain" description="Lipid-binding serum glycoprotein N-terminal" evidence="7">
    <location>
        <begin position="89"/>
        <end position="225"/>
    </location>
</feature>
<comment type="similarity">
    <text evidence="2">Belongs to the BPI/LBP/Plunc superfamily. Plunc family.</text>
</comment>